<organism evidence="4 5">
    <name type="scientific">Pseudomonas syringae pv. cerasicola</name>
    <dbReference type="NCBI Taxonomy" id="264451"/>
    <lineage>
        <taxon>Bacteria</taxon>
        <taxon>Pseudomonadati</taxon>
        <taxon>Pseudomonadota</taxon>
        <taxon>Gammaproteobacteria</taxon>
        <taxon>Pseudomonadales</taxon>
        <taxon>Pseudomonadaceae</taxon>
        <taxon>Pseudomonas</taxon>
        <taxon>Pseudomonas syringae</taxon>
    </lineage>
</organism>
<proteinExistence type="inferred from homology"/>
<dbReference type="InterPro" id="IPR005053">
    <property type="entry name" value="MobA_MobL"/>
</dbReference>
<accession>A0A0N8R339</accession>
<dbReference type="RefSeq" id="WP_015060673.1">
    <property type="nucleotide sequence ID" value="NZ_LIIG01000251.1"/>
</dbReference>
<dbReference type="AlphaFoldDB" id="A0A0N8R339"/>
<feature type="domain" description="MobA/MobL protein" evidence="3">
    <location>
        <begin position="45"/>
        <end position="129"/>
    </location>
</feature>
<evidence type="ECO:0000256" key="1">
    <source>
        <dbReference type="ARBA" id="ARBA00010873"/>
    </source>
</evidence>
<evidence type="ECO:0000313" key="5">
    <source>
        <dbReference type="Proteomes" id="UP000050356"/>
    </source>
</evidence>
<dbReference type="Proteomes" id="UP000050356">
    <property type="component" value="Unassembled WGS sequence"/>
</dbReference>
<protein>
    <submittedName>
        <fullName evidence="4">Mobilization protein</fullName>
    </submittedName>
</protein>
<sequence length="144" mass="16134">MTHPEIRFLNRRIRGRSQAKTEAETIAIFHASTKPIARSAGRSYVAAAYRSGTKLVDIRTSLVHDYTRRGGVFSTEIMFPDGTSTERNALWNAAESAEKRKDGRTGREWIIALPAELDDGARQKLASAFGIKLANLLPFQMIWQ</sequence>
<dbReference type="PATRIC" id="fig|264451.4.peg.1506"/>
<evidence type="ECO:0000259" key="3">
    <source>
        <dbReference type="Pfam" id="PF03389"/>
    </source>
</evidence>
<gene>
    <name evidence="4" type="ORF">ALO50_01094</name>
</gene>
<evidence type="ECO:0000256" key="2">
    <source>
        <dbReference type="ARBA" id="ARBA00022971"/>
    </source>
</evidence>
<dbReference type="Gene3D" id="3.30.930.30">
    <property type="match status" value="1"/>
</dbReference>
<dbReference type="EMBL" id="LJQA01000681">
    <property type="protein sequence ID" value="KPW88518.1"/>
    <property type="molecule type" value="Genomic_DNA"/>
</dbReference>
<comment type="similarity">
    <text evidence="1">Belongs to the MobA/MobL family.</text>
</comment>
<comment type="caution">
    <text evidence="4">The sequence shown here is derived from an EMBL/GenBank/DDBJ whole genome shotgun (WGS) entry which is preliminary data.</text>
</comment>
<evidence type="ECO:0000313" key="4">
    <source>
        <dbReference type="EMBL" id="KPW88518.1"/>
    </source>
</evidence>
<keyword evidence="2" id="KW-0184">Conjugation</keyword>
<reference evidence="4 5" key="1">
    <citation type="submission" date="2015-09" db="EMBL/GenBank/DDBJ databases">
        <title>Genome announcement of multiple Pseudomonas syringae strains.</title>
        <authorList>
            <person name="Thakur S."/>
            <person name="Wang P.W."/>
            <person name="Gong Y."/>
            <person name="Weir B.S."/>
            <person name="Guttman D.S."/>
        </authorList>
    </citation>
    <scope>NUCLEOTIDE SEQUENCE [LARGE SCALE GENOMIC DNA]</scope>
    <source>
        <strain evidence="4 5">ICMP17524</strain>
    </source>
</reference>
<name>A0A0N8R339_PSESX</name>
<dbReference type="Pfam" id="PF03389">
    <property type="entry name" value="MobA_MobL"/>
    <property type="match status" value="1"/>
</dbReference>